<dbReference type="AlphaFoldDB" id="A0A150G1N8"/>
<accession>A0A150G1N8</accession>
<dbReference type="Proteomes" id="UP000075714">
    <property type="component" value="Unassembled WGS sequence"/>
</dbReference>
<comment type="caution">
    <text evidence="1">The sequence shown here is derived from an EMBL/GenBank/DDBJ whole genome shotgun (WGS) entry which is preliminary data.</text>
</comment>
<protein>
    <submittedName>
        <fullName evidence="1">Uncharacterized protein</fullName>
    </submittedName>
</protein>
<gene>
    <name evidence="1" type="ORF">GPECTOR_91g559</name>
</gene>
<organism evidence="1 2">
    <name type="scientific">Gonium pectorale</name>
    <name type="common">Green alga</name>
    <dbReference type="NCBI Taxonomy" id="33097"/>
    <lineage>
        <taxon>Eukaryota</taxon>
        <taxon>Viridiplantae</taxon>
        <taxon>Chlorophyta</taxon>
        <taxon>core chlorophytes</taxon>
        <taxon>Chlorophyceae</taxon>
        <taxon>CS clade</taxon>
        <taxon>Chlamydomonadales</taxon>
        <taxon>Volvocaceae</taxon>
        <taxon>Gonium</taxon>
    </lineage>
</organism>
<reference evidence="2" key="1">
    <citation type="journal article" date="2016" name="Nat. Commun.">
        <title>The Gonium pectorale genome demonstrates co-option of cell cycle regulation during the evolution of multicellularity.</title>
        <authorList>
            <person name="Hanschen E.R."/>
            <person name="Marriage T.N."/>
            <person name="Ferris P.J."/>
            <person name="Hamaji T."/>
            <person name="Toyoda A."/>
            <person name="Fujiyama A."/>
            <person name="Neme R."/>
            <person name="Noguchi H."/>
            <person name="Minakuchi Y."/>
            <person name="Suzuki M."/>
            <person name="Kawai-Toyooka H."/>
            <person name="Smith D.R."/>
            <person name="Sparks H."/>
            <person name="Anderson J."/>
            <person name="Bakaric R."/>
            <person name="Luria V."/>
            <person name="Karger A."/>
            <person name="Kirschner M.W."/>
            <person name="Durand P.M."/>
            <person name="Michod R.E."/>
            <person name="Nozaki H."/>
            <person name="Olson B.J."/>
        </authorList>
    </citation>
    <scope>NUCLEOTIDE SEQUENCE [LARGE SCALE GENOMIC DNA]</scope>
    <source>
        <strain evidence="2">NIES-2863</strain>
    </source>
</reference>
<proteinExistence type="predicted"/>
<dbReference type="EMBL" id="LSYV01000092">
    <property type="protein sequence ID" value="KXZ43405.1"/>
    <property type="molecule type" value="Genomic_DNA"/>
</dbReference>
<dbReference type="OrthoDB" id="59528at2759"/>
<keyword evidence="2" id="KW-1185">Reference proteome</keyword>
<evidence type="ECO:0000313" key="2">
    <source>
        <dbReference type="Proteomes" id="UP000075714"/>
    </source>
</evidence>
<name>A0A150G1N8_GONPE</name>
<evidence type="ECO:0000313" key="1">
    <source>
        <dbReference type="EMBL" id="KXZ43405.1"/>
    </source>
</evidence>
<sequence length="377" mass="41252">MAGNEQQWVELGELTTTQVVERFIKPLTATAGISAAQAWEGTTLGCQLLTKVKESAQGSDWCQQLRSHIGKGSYFGKANYFVSHAWKYKFGDLAAMVEQEWLQGREGFFWVDILAVGQHFQGDFNKNPDSDFGSVIAGADGGLLLTIHPSAEPVTPTRVWCLFEIATAYLKSAPLAVTLMPGNDEQVMAMLILGMILEAFHSYTECNALLQRLIAAAARNTALLSCLSELRMCGSITVYSKFTFSFKRVDRHLRFWDSQDGGKAAVAAGEPIEQPHSSDVEYEEEYIKARKSRLQVLDTVNRLLEAGACIEAEELSAPWLTMGQTIEGIEAMAAALQAPGSRVRRAYLEMLLAASASVEAEGQEGAAQRAITILVDN</sequence>